<dbReference type="InterPro" id="IPR015424">
    <property type="entry name" value="PyrdxlP-dep_Trfase"/>
</dbReference>
<reference evidence="6 7" key="1">
    <citation type="submission" date="2018-03" db="EMBL/GenBank/DDBJ databases">
        <title>Draft Genome Sequences of the Obligatory Marine Myxobacteria Enhygromyxa salina SWB005.</title>
        <authorList>
            <person name="Poehlein A."/>
            <person name="Moghaddam J.A."/>
            <person name="Harms H."/>
            <person name="Alanjari M."/>
            <person name="Koenig G.M."/>
            <person name="Daniel R."/>
            <person name="Schaeberle T.F."/>
        </authorList>
    </citation>
    <scope>NUCLEOTIDE SEQUENCE [LARGE SCALE GENOMIC DNA]</scope>
    <source>
        <strain evidence="6 7">SWB005</strain>
    </source>
</reference>
<name>A0A2S9XB01_9BACT</name>
<dbReference type="InterPro" id="IPR050859">
    <property type="entry name" value="Class-I_PLP-dep_aminotransf"/>
</dbReference>
<dbReference type="GO" id="GO:0030170">
    <property type="term" value="F:pyridoxal phosphate binding"/>
    <property type="evidence" value="ECO:0007669"/>
    <property type="project" value="InterPro"/>
</dbReference>
<dbReference type="GO" id="GO:1901605">
    <property type="term" value="P:alpha-amino acid metabolic process"/>
    <property type="evidence" value="ECO:0007669"/>
    <property type="project" value="TreeGrafter"/>
</dbReference>
<comment type="caution">
    <text evidence="6">The sequence shown here is derived from an EMBL/GenBank/DDBJ whole genome shotgun (WGS) entry which is preliminary data.</text>
</comment>
<keyword evidence="7" id="KW-1185">Reference proteome</keyword>
<dbReference type="CDD" id="cd00609">
    <property type="entry name" value="AAT_like"/>
    <property type="match status" value="1"/>
</dbReference>
<dbReference type="EC" id="2.6.1.39" evidence="6"/>
<dbReference type="Proteomes" id="UP000237968">
    <property type="component" value="Unassembled WGS sequence"/>
</dbReference>
<evidence type="ECO:0000256" key="3">
    <source>
        <dbReference type="ARBA" id="ARBA00022679"/>
    </source>
</evidence>
<dbReference type="EMBL" id="PVNK01000301">
    <property type="protein sequence ID" value="PRP90036.1"/>
    <property type="molecule type" value="Genomic_DNA"/>
</dbReference>
<keyword evidence="3 6" id="KW-0808">Transferase</keyword>
<evidence type="ECO:0000259" key="5">
    <source>
        <dbReference type="Pfam" id="PF00155"/>
    </source>
</evidence>
<dbReference type="GO" id="GO:0047536">
    <property type="term" value="F:2-aminoadipate transaminase activity"/>
    <property type="evidence" value="ECO:0007669"/>
    <property type="project" value="UniProtKB-EC"/>
</dbReference>
<dbReference type="InterPro" id="IPR015421">
    <property type="entry name" value="PyrdxlP-dep_Trfase_major"/>
</dbReference>
<keyword evidence="4" id="KW-0663">Pyridoxal phosphate</keyword>
<dbReference type="PANTHER" id="PTHR42790">
    <property type="entry name" value="AMINOTRANSFERASE"/>
    <property type="match status" value="1"/>
</dbReference>
<dbReference type="SUPFAM" id="SSF53383">
    <property type="entry name" value="PLP-dependent transferases"/>
    <property type="match status" value="1"/>
</dbReference>
<evidence type="ECO:0000256" key="1">
    <source>
        <dbReference type="ARBA" id="ARBA00001933"/>
    </source>
</evidence>
<evidence type="ECO:0000313" key="6">
    <source>
        <dbReference type="EMBL" id="PRP90036.1"/>
    </source>
</evidence>
<evidence type="ECO:0000313" key="7">
    <source>
        <dbReference type="Proteomes" id="UP000237968"/>
    </source>
</evidence>
<dbReference type="PANTHER" id="PTHR42790:SF19">
    <property type="entry name" value="KYNURENINE_ALPHA-AMINOADIPATE AMINOTRANSFERASE, MITOCHONDRIAL"/>
    <property type="match status" value="1"/>
</dbReference>
<dbReference type="Pfam" id="PF00155">
    <property type="entry name" value="Aminotran_1_2"/>
    <property type="match status" value="1"/>
</dbReference>
<protein>
    <submittedName>
        <fullName evidence="6">2-aminoadipate transaminase</fullName>
        <ecNumber evidence="6">2.6.1.39</ecNumber>
    </submittedName>
</protein>
<proteinExistence type="predicted"/>
<organism evidence="6 7">
    <name type="scientific">Enhygromyxa salina</name>
    <dbReference type="NCBI Taxonomy" id="215803"/>
    <lineage>
        <taxon>Bacteria</taxon>
        <taxon>Pseudomonadati</taxon>
        <taxon>Myxococcota</taxon>
        <taxon>Polyangia</taxon>
        <taxon>Nannocystales</taxon>
        <taxon>Nannocystaceae</taxon>
        <taxon>Enhygromyxa</taxon>
    </lineage>
</organism>
<evidence type="ECO:0000256" key="2">
    <source>
        <dbReference type="ARBA" id="ARBA00022576"/>
    </source>
</evidence>
<accession>A0A2S9XB01</accession>
<dbReference type="InterPro" id="IPR015422">
    <property type="entry name" value="PyrdxlP-dep_Trfase_small"/>
</dbReference>
<sequence length="391" mass="42086">MRLTGWAKRAETHPLRLLLDSEGRSDLVSFAIGVPPADSLPSRALARAFDRLLADPQALMLNPPSHELRRGITDLMAKRGVDCGPNTVFLTDGAQQALDLLVRLLVRPGDEVLVDPVTYTGMLMALQPSGGRASGVEGGAGQTMDLDALAKRLERGPRPAFIYTMADGHNPLGVSMGLDQRERLVELGHRHGVPIVEDDPYGWLDLDEEWLPPLHALNPDEVIYVGTFSKIAGPALRCGWILAPQGLRAKLSLVRDLAAIDSANLVQQALGDLLGRGELEASLTATRVELRRRRAWMLTALADHFSTPTWPSATWTSPNAGLFVWLQLAGVDAAARLPAAIERGVAYVPGSAFAVGSSEAELESALRLSFGGCDRAAIDIGVERLAEVLRS</sequence>
<dbReference type="InterPro" id="IPR004839">
    <property type="entry name" value="Aminotransferase_I/II_large"/>
</dbReference>
<feature type="domain" description="Aminotransferase class I/classII large" evidence="5">
    <location>
        <begin position="26"/>
        <end position="385"/>
    </location>
</feature>
<comment type="cofactor">
    <cofactor evidence="1">
        <name>pyridoxal 5'-phosphate</name>
        <dbReference type="ChEBI" id="CHEBI:597326"/>
    </cofactor>
</comment>
<dbReference type="Gene3D" id="3.90.1150.10">
    <property type="entry name" value="Aspartate Aminotransferase, domain 1"/>
    <property type="match status" value="1"/>
</dbReference>
<dbReference type="AlphaFoldDB" id="A0A2S9XB01"/>
<dbReference type="Gene3D" id="3.40.640.10">
    <property type="entry name" value="Type I PLP-dependent aspartate aminotransferase-like (Major domain)"/>
    <property type="match status" value="1"/>
</dbReference>
<keyword evidence="2 6" id="KW-0032">Aminotransferase</keyword>
<gene>
    <name evidence="6" type="primary">lysN_2</name>
    <name evidence="6" type="ORF">ENSA5_68600</name>
</gene>
<evidence type="ECO:0000256" key="4">
    <source>
        <dbReference type="ARBA" id="ARBA00022898"/>
    </source>
</evidence>